<reference evidence="3 4" key="1">
    <citation type="submission" date="2016-02" db="EMBL/GenBank/DDBJ databases">
        <title>Genome analysis of coral dinoflagellate symbionts highlights evolutionary adaptations to a symbiotic lifestyle.</title>
        <authorList>
            <person name="Aranda M."/>
            <person name="Li Y."/>
            <person name="Liew Y.J."/>
            <person name="Baumgarten S."/>
            <person name="Simakov O."/>
            <person name="Wilson M."/>
            <person name="Piel J."/>
            <person name="Ashoor H."/>
            <person name="Bougouffa S."/>
            <person name="Bajic V.B."/>
            <person name="Ryu T."/>
            <person name="Ravasi T."/>
            <person name="Bayer T."/>
            <person name="Micklem G."/>
            <person name="Kim H."/>
            <person name="Bhak J."/>
            <person name="Lajeunesse T.C."/>
            <person name="Voolstra C.R."/>
        </authorList>
    </citation>
    <scope>NUCLEOTIDE SEQUENCE [LARGE SCALE GENOMIC DNA]</scope>
    <source>
        <strain evidence="3 4">CCMP2467</strain>
    </source>
</reference>
<feature type="region of interest" description="Disordered" evidence="1">
    <location>
        <begin position="867"/>
        <end position="895"/>
    </location>
</feature>
<dbReference type="SUPFAM" id="SSF53098">
    <property type="entry name" value="Ribonuclease H-like"/>
    <property type="match status" value="1"/>
</dbReference>
<dbReference type="Gene3D" id="3.30.420.10">
    <property type="entry name" value="Ribonuclease H-like superfamily/Ribonuclease H"/>
    <property type="match status" value="1"/>
</dbReference>
<organism evidence="3 4">
    <name type="scientific">Symbiodinium microadriaticum</name>
    <name type="common">Dinoflagellate</name>
    <name type="synonym">Zooxanthella microadriatica</name>
    <dbReference type="NCBI Taxonomy" id="2951"/>
    <lineage>
        <taxon>Eukaryota</taxon>
        <taxon>Sar</taxon>
        <taxon>Alveolata</taxon>
        <taxon>Dinophyceae</taxon>
        <taxon>Suessiales</taxon>
        <taxon>Symbiodiniaceae</taxon>
        <taxon>Symbiodinium</taxon>
    </lineage>
</organism>
<evidence type="ECO:0000313" key="4">
    <source>
        <dbReference type="Proteomes" id="UP000186817"/>
    </source>
</evidence>
<evidence type="ECO:0000313" key="3">
    <source>
        <dbReference type="EMBL" id="OLQ08173.1"/>
    </source>
</evidence>
<protein>
    <recommendedName>
        <fullName evidence="2">RNase H type-1 domain-containing protein</fullName>
    </recommendedName>
</protein>
<comment type="caution">
    <text evidence="3">The sequence shown here is derived from an EMBL/GenBank/DDBJ whole genome shotgun (WGS) entry which is preliminary data.</text>
</comment>
<keyword evidence="4" id="KW-1185">Reference proteome</keyword>
<proteinExistence type="predicted"/>
<gene>
    <name evidence="3" type="ORF">AK812_SmicGene8336</name>
</gene>
<dbReference type="PROSITE" id="PS50879">
    <property type="entry name" value="RNASE_H_1"/>
    <property type="match status" value="1"/>
</dbReference>
<dbReference type="OrthoDB" id="414666at2759"/>
<dbReference type="Pfam" id="PF03372">
    <property type="entry name" value="Exo_endo_phos"/>
    <property type="match status" value="1"/>
</dbReference>
<evidence type="ECO:0000256" key="1">
    <source>
        <dbReference type="SAM" id="MobiDB-lite"/>
    </source>
</evidence>
<feature type="domain" description="RNase H type-1" evidence="2">
    <location>
        <begin position="979"/>
        <end position="1120"/>
    </location>
</feature>
<dbReference type="InterPro" id="IPR036397">
    <property type="entry name" value="RNaseH_sf"/>
</dbReference>
<evidence type="ECO:0000259" key="2">
    <source>
        <dbReference type="PROSITE" id="PS50879"/>
    </source>
</evidence>
<dbReference type="InterPro" id="IPR012337">
    <property type="entry name" value="RNaseH-like_sf"/>
</dbReference>
<dbReference type="InterPro" id="IPR036691">
    <property type="entry name" value="Endo/exonu/phosph_ase_sf"/>
</dbReference>
<dbReference type="Gene3D" id="3.60.10.10">
    <property type="entry name" value="Endonuclease/exonuclease/phosphatase"/>
    <property type="match status" value="1"/>
</dbReference>
<dbReference type="Proteomes" id="UP000186817">
    <property type="component" value="Unassembled WGS sequence"/>
</dbReference>
<name>A0A1Q9EL42_SYMMI</name>
<dbReference type="GO" id="GO:0004523">
    <property type="term" value="F:RNA-DNA hybrid ribonuclease activity"/>
    <property type="evidence" value="ECO:0007669"/>
    <property type="project" value="InterPro"/>
</dbReference>
<dbReference type="SUPFAM" id="SSF56219">
    <property type="entry name" value="DNase I-like"/>
    <property type="match status" value="1"/>
</dbReference>
<dbReference type="EMBL" id="LSRX01000123">
    <property type="protein sequence ID" value="OLQ08173.1"/>
    <property type="molecule type" value="Genomic_DNA"/>
</dbReference>
<accession>A0A1Q9EL42</accession>
<dbReference type="InterPro" id="IPR002156">
    <property type="entry name" value="RNaseH_domain"/>
</dbReference>
<sequence length="1893" mass="207615">MWAMSHSIVMDYDYTAPFTARWDALQLEYELLFDAIGVPFTPGANWRLEMAVETASELGPMWAGEKDSSKQASSTEGSVELAGLGTWARLPHSWHGDDHATSTELPGCLCTDVRSRVYSLPLHTTFQKGMQAYLNGLKRSMNRTFMHFPSAKSRPESTSLSLSQQVQLSRGASTAFDLPGYRPPISALAGASNVPFSASTASLSQRVQLSYGACTASVHCSLGEMYALATDRSTATSEGPFDNWAIPVSFNAIRRGATLDDVVAEVLGIVPISEMIMQALPLLELGPDYLRGSSAVQHANEELPVPDAAAAEDVDDDQVALLQVQSSADASGTISATLRQRQQTRQKMRQEAEAHLHGSGAQLQRVRSSGICNAPALPPPSCDLQSLQIQEMPALAPVAQPAPKSATDVPAVQVPPDRPDVSHPPALLWHHFRALDPKSGHTADNGLPPLIPAYLPAAARREQAAIDFSWGGIVGASNDAFAIFDVLRHATVCPRSPTATLQDIVAAAVSNAPFVVQAVQVLMTREQVRCHVQAVCPELPDLLASLLTQRLVAIDATGLMDDYMPDDLEEVQFITVERSARDWFTEATGVLTTWPTWAPLGPTSTSTTTQVQADGRRFRFVVLHGTAQAQVEVTAPCLQADAILESLLMDVFARNPPLRGDIHITMARAHPLPAHGVQDIVFLVCGDIDNPQATVVVDQSQCGFPRQTTVLAPYNRCEVEVPEPWRSRGFHLFANVAPVHLTQRPAVQGDYFCFSTDLDHPVSMLSSAILSALPILEPLAWPLVAGDRPFQQVGLGVQAMLLMCLTLQIAQLDLGYAAVNSGRWSPEGLSEQDRAARDALLQHAAANPFEPPTPAADDQSLLQTWARTSQSKTRQPRVSVPTPMGRRFLPPQASSVSHKDTITRPVLLCLDELAGPHHAQPAHGVDMCLRFPVPEDMPRYAFDRFSLHKAVLSLPEKISLHPQAASLLAGLPCVKDDRALDALCCFVDGSYKEQRTTWAVAYIGFQGGQLCWAGFRSGSLPSQYGCTSAFEGELFAQLVAYATIADSRLPAVVCYDAQAAASVAQLQTAKGVSSKLARAAGAVFAYVKAQGRLVQSMHTPSHKGCPGNELADSLARHALACPSNAADVHRSVHVDVESQAFDWVWLRAPGLPNVGYPDLDQHGDTISTMPSPSHLRLETPADFGPPVTEETTTVRKINGLMCTYNTLSSRTCLQRRCLTQFVQQHGIAFLALQETREYTQQVQRFGQILRISGPIQDPRLLVVLVTAGATRLALISAHAKTSTHSDEEIRQWWSDLSSRMLALPPNATPLVGIDANARFQWEDGTEKPCNLNGLCLDEFCQRFSLTRTAAYDADGRPRVTWRPPTGPGVCLDYLLCPADWSPHTRADSTMSLLDMHAGIDHDPLGLQLDVPLQAPSRRNMCVDRSAMLACDNQRRIQHFLAALPTFPWHMDVDDHLLLMQNRIRQGMQAMFPKNKVGPRKPTISQDTWNLLRMRRYHRRINRRKRQAHDRWLLYQCFRAWSSAEVRHEDILGLQDAVKARDLVAASHMRNMQAFSRQIKRASQADEANFSRQAIQSARVLAERLEEVVLPSMGGARAGIPLELAALTVQGHLEMLQRTNSAGAVLFIDGVSAFYATDRRLLFPRTPDALQAHLAGLPIEPAVADHFIAKASDRGAPLADIGFQYVILAALEALQEHMIAENLQVSIPLPDAQTSDALPVSWLDDLAILLQGDATSLVDQIARTACLVTQYLCIAGVEVNFAPGKSEILIHWAGKHSKSVREQVMVKDRARIRVPDFNGKARFIHCVSSYVHLGSLRDHKADMQDEIQRRAVLTREVYHPVRKRLIANPCFTRSERQGMFFSFILSRFLHGAGTWAFGDAASQAAYIRRYMSLA</sequence>
<dbReference type="GO" id="GO:0003676">
    <property type="term" value="F:nucleic acid binding"/>
    <property type="evidence" value="ECO:0007669"/>
    <property type="project" value="InterPro"/>
</dbReference>
<dbReference type="InterPro" id="IPR005135">
    <property type="entry name" value="Endo/exonuclease/phosphatase"/>
</dbReference>